<dbReference type="Gene3D" id="1.25.40.10">
    <property type="entry name" value="Tetratricopeptide repeat domain"/>
    <property type="match status" value="1"/>
</dbReference>
<protein>
    <recommendedName>
        <fullName evidence="4">YaiO family outer membrane beta-barrel protein</fullName>
    </recommendedName>
</protein>
<reference evidence="3" key="1">
    <citation type="journal article" date="2019" name="Int. J. Syst. Evol. Microbiol.">
        <title>The Global Catalogue of Microorganisms (GCM) 10K type strain sequencing project: providing services to taxonomists for standard genome sequencing and annotation.</title>
        <authorList>
            <consortium name="The Broad Institute Genomics Platform"/>
            <consortium name="The Broad Institute Genome Sequencing Center for Infectious Disease"/>
            <person name="Wu L."/>
            <person name="Ma J."/>
        </authorList>
    </citation>
    <scope>NUCLEOTIDE SEQUENCE [LARGE SCALE GENOMIC DNA]</scope>
    <source>
        <strain evidence="3">KCTC 19812</strain>
    </source>
</reference>
<dbReference type="RefSeq" id="WP_380800606.1">
    <property type="nucleotide sequence ID" value="NZ_JBHUIV010000010.1"/>
</dbReference>
<sequence length="448" mass="51487">MYRQLTLTFVLFYVLAFGHVNAQQSLPQVDSLTYQLYLKKSWTELIQVGNKAIRNEIDYYYLRVRMGIAFFEKANYHEAIRQFEIARSMNNSEAYLLEYLYYAYLFSGRSSEAKLVASEFDLYLKRKTGTENIQLLSNLDFAYNYISQADPSIIENFKADIPSEVNGSQFIPDNSTYYYVGLGLDFSSKFNLYQGYSYLQVNHLAYSQSEGEPNLDKNYTSTLHQYYLAGNMLLDKGLTLLGGIHFIRRLFPVSETIISGPPGPPVETTVTTNMGENDINGFLSIYKRFNKVTFGASYYRGSLGNFIQNQIDAKVILYPFGNLNFYTYSTISFHQQEFGQGNSILNIILDQQIGLKTTLWLWIEGYGTFGNMNNFFMNDGLMVFNRMDNIRQRLGGRLLLLPNGKLKLTIDYSLFQNESEFFPVLGGESFNLQSYKSQAITGIISWTF</sequence>
<evidence type="ECO:0000313" key="3">
    <source>
        <dbReference type="Proteomes" id="UP001597414"/>
    </source>
</evidence>
<dbReference type="SUPFAM" id="SSF48452">
    <property type="entry name" value="TPR-like"/>
    <property type="match status" value="1"/>
</dbReference>
<keyword evidence="1" id="KW-0732">Signal</keyword>
<dbReference type="InterPro" id="IPR011990">
    <property type="entry name" value="TPR-like_helical_dom_sf"/>
</dbReference>
<proteinExistence type="predicted"/>
<organism evidence="2 3">
    <name type="scientific">Shivajiella indica</name>
    <dbReference type="NCBI Taxonomy" id="872115"/>
    <lineage>
        <taxon>Bacteria</taxon>
        <taxon>Pseudomonadati</taxon>
        <taxon>Bacteroidota</taxon>
        <taxon>Cytophagia</taxon>
        <taxon>Cytophagales</taxon>
        <taxon>Cyclobacteriaceae</taxon>
        <taxon>Shivajiella</taxon>
    </lineage>
</organism>
<evidence type="ECO:0000313" key="2">
    <source>
        <dbReference type="EMBL" id="MFD2200753.1"/>
    </source>
</evidence>
<dbReference type="EMBL" id="JBHUIV010000010">
    <property type="protein sequence ID" value="MFD2200753.1"/>
    <property type="molecule type" value="Genomic_DNA"/>
</dbReference>
<comment type="caution">
    <text evidence="2">The sequence shown here is derived from an EMBL/GenBank/DDBJ whole genome shotgun (WGS) entry which is preliminary data.</text>
</comment>
<dbReference type="Proteomes" id="UP001597414">
    <property type="component" value="Unassembled WGS sequence"/>
</dbReference>
<feature type="chain" id="PRO_5046282720" description="YaiO family outer membrane beta-barrel protein" evidence="1">
    <location>
        <begin position="23"/>
        <end position="448"/>
    </location>
</feature>
<evidence type="ECO:0000256" key="1">
    <source>
        <dbReference type="SAM" id="SignalP"/>
    </source>
</evidence>
<keyword evidence="3" id="KW-1185">Reference proteome</keyword>
<name>A0ABW5B4I8_9BACT</name>
<gene>
    <name evidence="2" type="ORF">ACFSKV_04195</name>
</gene>
<feature type="signal peptide" evidence="1">
    <location>
        <begin position="1"/>
        <end position="22"/>
    </location>
</feature>
<evidence type="ECO:0008006" key="4">
    <source>
        <dbReference type="Google" id="ProtNLM"/>
    </source>
</evidence>
<accession>A0ABW5B4I8</accession>